<protein>
    <submittedName>
        <fullName evidence="1">Uncharacterized protein YbaA (DUF1428 family)</fullName>
    </submittedName>
</protein>
<dbReference type="RefSeq" id="WP_105514284.1">
    <property type="nucleotide sequence ID" value="NZ_PVEP01000003.1"/>
</dbReference>
<dbReference type="SUPFAM" id="SSF54909">
    <property type="entry name" value="Dimeric alpha+beta barrel"/>
    <property type="match status" value="1"/>
</dbReference>
<dbReference type="EMBL" id="PVEP01000003">
    <property type="protein sequence ID" value="PQV56951.1"/>
    <property type="molecule type" value="Genomic_DNA"/>
</dbReference>
<dbReference type="Pfam" id="PF07237">
    <property type="entry name" value="DUF1428"/>
    <property type="match status" value="1"/>
</dbReference>
<sequence>MSYIDGFVIPVPTARREDYRAHEAKWWPTFRGMGAQTLVVGWGDEVPPGKQTDFLRAVAATPDETVVFAWMIWPDKATRDAAYKKMMEDPNMEGVEMPFDGKRMIYGGFEPILMEGEGA</sequence>
<organism evidence="1 2">
    <name type="scientific">Albidovulum denitrificans</name>
    <dbReference type="NCBI Taxonomy" id="404881"/>
    <lineage>
        <taxon>Bacteria</taxon>
        <taxon>Pseudomonadati</taxon>
        <taxon>Pseudomonadota</taxon>
        <taxon>Alphaproteobacteria</taxon>
        <taxon>Rhodobacterales</taxon>
        <taxon>Paracoccaceae</taxon>
        <taxon>Albidovulum</taxon>
    </lineage>
</organism>
<name>A0A2S8S7Z7_9RHOB</name>
<dbReference type="Proteomes" id="UP000238338">
    <property type="component" value="Unassembled WGS sequence"/>
</dbReference>
<gene>
    <name evidence="1" type="ORF">LX70_01805</name>
</gene>
<accession>A0A2S8S7Z7</accession>
<dbReference type="InterPro" id="IPR009874">
    <property type="entry name" value="DUF1428"/>
</dbReference>
<proteinExistence type="predicted"/>
<dbReference type="AlphaFoldDB" id="A0A2S8S7Z7"/>
<dbReference type="InterPro" id="IPR011008">
    <property type="entry name" value="Dimeric_a/b-barrel"/>
</dbReference>
<evidence type="ECO:0000313" key="1">
    <source>
        <dbReference type="EMBL" id="PQV56951.1"/>
    </source>
</evidence>
<dbReference type="PIRSF" id="PIRSF007028">
    <property type="entry name" value="UCP007028"/>
    <property type="match status" value="1"/>
</dbReference>
<reference evidence="1 2" key="1">
    <citation type="submission" date="2018-02" db="EMBL/GenBank/DDBJ databases">
        <title>Genomic Encyclopedia of Archaeal and Bacterial Type Strains, Phase II (KMG-II): from individual species to whole genera.</title>
        <authorList>
            <person name="Goeker M."/>
        </authorList>
    </citation>
    <scope>NUCLEOTIDE SEQUENCE [LARGE SCALE GENOMIC DNA]</scope>
    <source>
        <strain evidence="1 2">DSM 18921</strain>
    </source>
</reference>
<keyword evidence="2" id="KW-1185">Reference proteome</keyword>
<evidence type="ECO:0000313" key="2">
    <source>
        <dbReference type="Proteomes" id="UP000238338"/>
    </source>
</evidence>
<dbReference type="Gene3D" id="3.30.70.100">
    <property type="match status" value="1"/>
</dbReference>
<dbReference type="OrthoDB" id="9792392at2"/>
<comment type="caution">
    <text evidence="1">The sequence shown here is derived from an EMBL/GenBank/DDBJ whole genome shotgun (WGS) entry which is preliminary data.</text>
</comment>